<dbReference type="EMBL" id="PVTE01000006">
    <property type="protein sequence ID" value="PRY40829.1"/>
    <property type="molecule type" value="Genomic_DNA"/>
</dbReference>
<dbReference type="InterPro" id="IPR011856">
    <property type="entry name" value="tRNA_endonuc-like_dom_sf"/>
</dbReference>
<dbReference type="GO" id="GO:0003676">
    <property type="term" value="F:nucleic acid binding"/>
    <property type="evidence" value="ECO:0007669"/>
    <property type="project" value="InterPro"/>
</dbReference>
<sequence length="200" mass="22772">MDISEKDLEDMIFEAAQTVEGQSALRDRGFPIIGKVLRQVTLSDYGRADLLSISCNRLNINGTRGDRYVTIRIYELKKGEIGLSTLGQVDRYKTAVRHFANSIPELKGVHVDIYVVLVGSSIEKGSDFLYSVNSRSDLYLCEYSFGIDGLRFTTYGEGWDFWHKKNAAHPTIKLTTSFYRDMVRLSKWGNESDMFQLDSE</sequence>
<dbReference type="Gene3D" id="3.40.1350.10">
    <property type="match status" value="1"/>
</dbReference>
<organism evidence="1 2">
    <name type="scientific">Spirosoma oryzae</name>
    <dbReference type="NCBI Taxonomy" id="1469603"/>
    <lineage>
        <taxon>Bacteria</taxon>
        <taxon>Pseudomonadati</taxon>
        <taxon>Bacteroidota</taxon>
        <taxon>Cytophagia</taxon>
        <taxon>Cytophagales</taxon>
        <taxon>Cytophagaceae</taxon>
        <taxon>Spirosoma</taxon>
    </lineage>
</organism>
<evidence type="ECO:0000313" key="1">
    <source>
        <dbReference type="EMBL" id="PRY40829.1"/>
    </source>
</evidence>
<dbReference type="OrthoDB" id="965361at2"/>
<keyword evidence="2" id="KW-1185">Reference proteome</keyword>
<name>A0A2T0T5C1_9BACT</name>
<dbReference type="RefSeq" id="WP_106137276.1">
    <property type="nucleotide sequence ID" value="NZ_PVTE01000006.1"/>
</dbReference>
<comment type="caution">
    <text evidence="1">The sequence shown here is derived from an EMBL/GenBank/DDBJ whole genome shotgun (WGS) entry which is preliminary data.</text>
</comment>
<protein>
    <submittedName>
        <fullName evidence="1">Uncharacterized protein</fullName>
    </submittedName>
</protein>
<gene>
    <name evidence="1" type="ORF">CLV58_10612</name>
</gene>
<reference evidence="1 2" key="1">
    <citation type="submission" date="2018-03" db="EMBL/GenBank/DDBJ databases">
        <title>Genomic Encyclopedia of Archaeal and Bacterial Type Strains, Phase II (KMG-II): from individual species to whole genera.</title>
        <authorList>
            <person name="Goeker M."/>
        </authorList>
    </citation>
    <scope>NUCLEOTIDE SEQUENCE [LARGE SCALE GENOMIC DNA]</scope>
    <source>
        <strain evidence="1 2">DSM 28354</strain>
    </source>
</reference>
<dbReference type="Proteomes" id="UP000238375">
    <property type="component" value="Unassembled WGS sequence"/>
</dbReference>
<dbReference type="AlphaFoldDB" id="A0A2T0T5C1"/>
<proteinExistence type="predicted"/>
<accession>A0A2T0T5C1</accession>
<evidence type="ECO:0000313" key="2">
    <source>
        <dbReference type="Proteomes" id="UP000238375"/>
    </source>
</evidence>